<evidence type="ECO:0000256" key="1">
    <source>
        <dbReference type="ARBA" id="ARBA00004125"/>
    </source>
</evidence>
<evidence type="ECO:0000256" key="7">
    <source>
        <dbReference type="ARBA" id="ARBA00023136"/>
    </source>
</evidence>
<organism evidence="10 11">
    <name type="scientific">Oncorhynchus tshawytscha</name>
    <name type="common">Chinook salmon</name>
    <name type="synonym">Salmo tshawytscha</name>
    <dbReference type="NCBI Taxonomy" id="74940"/>
    <lineage>
        <taxon>Eukaryota</taxon>
        <taxon>Metazoa</taxon>
        <taxon>Chordata</taxon>
        <taxon>Craniata</taxon>
        <taxon>Vertebrata</taxon>
        <taxon>Euteleostomi</taxon>
        <taxon>Actinopterygii</taxon>
        <taxon>Neopterygii</taxon>
        <taxon>Teleostei</taxon>
        <taxon>Protacanthopterygii</taxon>
        <taxon>Salmoniformes</taxon>
        <taxon>Salmonidae</taxon>
        <taxon>Salmoninae</taxon>
        <taxon>Oncorhynchus</taxon>
    </lineage>
</organism>
<dbReference type="PROSITE" id="PS51837">
    <property type="entry name" value="LITAF"/>
    <property type="match status" value="1"/>
</dbReference>
<sequence>MMEATVFLVSYNAADMFLVPFPRSVPRHNSVSELYGQFLRPHGLVFAVTCTVRMEKSQYGPPQDLSAPPYPGPPAGYQGSGGGTAYPPQPGFQGGSQPGMYPPPPQYGTGMAQPTNGPSVTQVVVMQQPLPRDVPSQMMCPHCQVPVLTETTHTTGLLTWVICGSLGFFLCWPCCLIPFCVDSCKDVEHRCPNCKRVIHIHKRM</sequence>
<evidence type="ECO:0000256" key="2">
    <source>
        <dbReference type="ARBA" id="ARBA00004414"/>
    </source>
</evidence>
<dbReference type="GO" id="GO:0098574">
    <property type="term" value="C:cytoplasmic side of lysosomal membrane"/>
    <property type="evidence" value="ECO:0007669"/>
    <property type="project" value="TreeGrafter"/>
</dbReference>
<accession>A0AAZ3QKY4</accession>
<reference evidence="10" key="2">
    <citation type="submission" date="2025-08" db="UniProtKB">
        <authorList>
            <consortium name="Ensembl"/>
        </authorList>
    </citation>
    <scope>IDENTIFICATION</scope>
</reference>
<dbReference type="Pfam" id="PF10601">
    <property type="entry name" value="zf-LITAF-like"/>
    <property type="match status" value="1"/>
</dbReference>
<feature type="domain" description="LITAF" evidence="9">
    <location>
        <begin position="120"/>
        <end position="203"/>
    </location>
</feature>
<gene>
    <name evidence="10" type="primary">LOC112238973</name>
</gene>
<reference evidence="11" key="1">
    <citation type="journal article" date="2018" name="PLoS ONE">
        <title>Chinook salmon (Oncorhynchus tshawytscha) genome and transcriptome.</title>
        <authorList>
            <person name="Christensen K.A."/>
            <person name="Leong J.S."/>
            <person name="Sakhrani D."/>
            <person name="Biagi C.A."/>
            <person name="Minkley D.R."/>
            <person name="Withler R.E."/>
            <person name="Rondeau E.B."/>
            <person name="Koop B.F."/>
            <person name="Devlin R.H."/>
        </authorList>
    </citation>
    <scope>NUCLEOTIDE SEQUENCE [LARGE SCALE GENOMIC DNA]</scope>
</reference>
<evidence type="ECO:0000256" key="5">
    <source>
        <dbReference type="ARBA" id="ARBA00022723"/>
    </source>
</evidence>
<evidence type="ECO:0000259" key="9">
    <source>
        <dbReference type="PROSITE" id="PS51837"/>
    </source>
</evidence>
<comment type="subcellular location">
    <subcellularLocation>
        <location evidence="1">Endosome membrane</location>
        <topology evidence="1">Peripheral membrane protein</topology>
        <orientation evidence="1">Cytoplasmic side</orientation>
    </subcellularLocation>
    <subcellularLocation>
        <location evidence="2">Late endosome membrane</location>
    </subcellularLocation>
    <subcellularLocation>
        <location evidence="3">Lysosome membrane</location>
        <topology evidence="3">Peripheral membrane protein</topology>
        <orientation evidence="3">Cytoplasmic side</orientation>
    </subcellularLocation>
</comment>
<evidence type="ECO:0000256" key="6">
    <source>
        <dbReference type="ARBA" id="ARBA00022833"/>
    </source>
</evidence>
<reference evidence="10" key="3">
    <citation type="submission" date="2025-09" db="UniProtKB">
        <authorList>
            <consortium name="Ensembl"/>
        </authorList>
    </citation>
    <scope>IDENTIFICATION</scope>
</reference>
<evidence type="ECO:0000256" key="8">
    <source>
        <dbReference type="SAM" id="MobiDB-lite"/>
    </source>
</evidence>
<keyword evidence="11" id="KW-1185">Reference proteome</keyword>
<dbReference type="GO" id="GO:0098560">
    <property type="term" value="C:cytoplasmic side of late endosome membrane"/>
    <property type="evidence" value="ECO:0007669"/>
    <property type="project" value="TreeGrafter"/>
</dbReference>
<dbReference type="InterPro" id="IPR006629">
    <property type="entry name" value="LITAF"/>
</dbReference>
<dbReference type="SMART" id="SM00714">
    <property type="entry name" value="LITAF"/>
    <property type="match status" value="1"/>
</dbReference>
<keyword evidence="6" id="KW-0862">Zinc</keyword>
<dbReference type="Proteomes" id="UP000694402">
    <property type="component" value="Unassembled WGS sequence"/>
</dbReference>
<evidence type="ECO:0000313" key="10">
    <source>
        <dbReference type="Ensembl" id="ENSOTSP00005128950.1"/>
    </source>
</evidence>
<dbReference type="Ensembl" id="ENSOTST00005170953.1">
    <property type="protein sequence ID" value="ENSOTSP00005128950.1"/>
    <property type="gene ID" value="ENSOTSG00005053065.1"/>
</dbReference>
<dbReference type="AlphaFoldDB" id="A0AAZ3QKY4"/>
<dbReference type="GO" id="GO:0005634">
    <property type="term" value="C:nucleus"/>
    <property type="evidence" value="ECO:0007669"/>
    <property type="project" value="TreeGrafter"/>
</dbReference>
<evidence type="ECO:0000256" key="3">
    <source>
        <dbReference type="ARBA" id="ARBA00004630"/>
    </source>
</evidence>
<comment type="similarity">
    <text evidence="4">Belongs to the CDIP1/LITAF family.</text>
</comment>
<dbReference type="InterPro" id="IPR037519">
    <property type="entry name" value="LITAF_fam"/>
</dbReference>
<proteinExistence type="inferred from homology"/>
<keyword evidence="7" id="KW-0472">Membrane</keyword>
<dbReference type="PANTHER" id="PTHR23292:SF48">
    <property type="entry name" value="LIPOPOLYSACCHARIDE-INDUCED TUMOR NECROSIS FACTOR-ALPHA FACTOR HOMOLOG-RELATED"/>
    <property type="match status" value="1"/>
</dbReference>
<dbReference type="GO" id="GO:0008270">
    <property type="term" value="F:zinc ion binding"/>
    <property type="evidence" value="ECO:0007669"/>
    <property type="project" value="TreeGrafter"/>
</dbReference>
<dbReference type="GeneTree" id="ENSGT01060000249674"/>
<evidence type="ECO:0000256" key="4">
    <source>
        <dbReference type="ARBA" id="ARBA00005975"/>
    </source>
</evidence>
<dbReference type="PANTHER" id="PTHR23292">
    <property type="entry name" value="LIPOPOLYSACCHARIDE-INDUCED TUMOR NECROSIS FACTOR-ALPHA FACTOR"/>
    <property type="match status" value="1"/>
</dbReference>
<feature type="region of interest" description="Disordered" evidence="8">
    <location>
        <begin position="58"/>
        <end position="114"/>
    </location>
</feature>
<keyword evidence="5" id="KW-0479">Metal-binding</keyword>
<protein>
    <recommendedName>
        <fullName evidence="9">LITAF domain-containing protein</fullName>
    </recommendedName>
</protein>
<evidence type="ECO:0000313" key="11">
    <source>
        <dbReference type="Proteomes" id="UP000694402"/>
    </source>
</evidence>
<name>A0AAZ3QKY4_ONCTS</name>